<feature type="compositionally biased region" description="Basic residues" evidence="1">
    <location>
        <begin position="131"/>
        <end position="141"/>
    </location>
</feature>
<gene>
    <name evidence="3" type="ORF">CITCOLO1_LOCUS6517</name>
</gene>
<accession>A0ABP0Y6H4</accession>
<feature type="domain" description="DUF7787" evidence="2">
    <location>
        <begin position="17"/>
        <end position="73"/>
    </location>
</feature>
<dbReference type="Pfam" id="PF25042">
    <property type="entry name" value="DUF7787"/>
    <property type="match status" value="1"/>
</dbReference>
<evidence type="ECO:0000256" key="1">
    <source>
        <dbReference type="SAM" id="MobiDB-lite"/>
    </source>
</evidence>
<keyword evidence="4" id="KW-1185">Reference proteome</keyword>
<dbReference type="Proteomes" id="UP001642487">
    <property type="component" value="Chromosome 2"/>
</dbReference>
<dbReference type="InterPro" id="IPR056689">
    <property type="entry name" value="DUF7787"/>
</dbReference>
<evidence type="ECO:0000313" key="4">
    <source>
        <dbReference type="Proteomes" id="UP001642487"/>
    </source>
</evidence>
<evidence type="ECO:0000313" key="3">
    <source>
        <dbReference type="EMBL" id="CAK9314751.1"/>
    </source>
</evidence>
<name>A0ABP0Y6H4_9ROSI</name>
<dbReference type="PANTHER" id="PTHR35096:SF8">
    <property type="entry name" value="OS03G0308600 PROTEIN"/>
    <property type="match status" value="1"/>
</dbReference>
<sequence>MEDHGKQNTERLRQKKKKNKISLEDYLDFFSSNKQNFLPVNSLNQIIRMHGYMNIKGQKNVLTDAVNTIDLINLSRSTLNESVSSSASILLEDVISDLKNLDWQECCVTSVLNFSSWKQNNSHRSPDHQKPTRASKKPGKKLRLLIECDDEEIEAINGVSSSSASKKSGGKLEP</sequence>
<dbReference type="EMBL" id="OZ021736">
    <property type="protein sequence ID" value="CAK9314751.1"/>
    <property type="molecule type" value="Genomic_DNA"/>
</dbReference>
<proteinExistence type="predicted"/>
<feature type="region of interest" description="Disordered" evidence="1">
    <location>
        <begin position="118"/>
        <end position="141"/>
    </location>
</feature>
<dbReference type="PANTHER" id="PTHR35096">
    <property type="entry name" value="BNAA08G28570D PROTEIN"/>
    <property type="match status" value="1"/>
</dbReference>
<protein>
    <recommendedName>
        <fullName evidence="2">DUF7787 domain-containing protein</fullName>
    </recommendedName>
</protein>
<reference evidence="3 4" key="1">
    <citation type="submission" date="2024-03" db="EMBL/GenBank/DDBJ databases">
        <authorList>
            <person name="Gkanogiannis A."/>
            <person name="Becerra Lopez-Lavalle L."/>
        </authorList>
    </citation>
    <scope>NUCLEOTIDE SEQUENCE [LARGE SCALE GENOMIC DNA]</scope>
</reference>
<organism evidence="3 4">
    <name type="scientific">Citrullus colocynthis</name>
    <name type="common">colocynth</name>
    <dbReference type="NCBI Taxonomy" id="252529"/>
    <lineage>
        <taxon>Eukaryota</taxon>
        <taxon>Viridiplantae</taxon>
        <taxon>Streptophyta</taxon>
        <taxon>Embryophyta</taxon>
        <taxon>Tracheophyta</taxon>
        <taxon>Spermatophyta</taxon>
        <taxon>Magnoliopsida</taxon>
        <taxon>eudicotyledons</taxon>
        <taxon>Gunneridae</taxon>
        <taxon>Pentapetalae</taxon>
        <taxon>rosids</taxon>
        <taxon>fabids</taxon>
        <taxon>Cucurbitales</taxon>
        <taxon>Cucurbitaceae</taxon>
        <taxon>Benincaseae</taxon>
        <taxon>Citrullus</taxon>
    </lineage>
</organism>
<evidence type="ECO:0000259" key="2">
    <source>
        <dbReference type="Pfam" id="PF25042"/>
    </source>
</evidence>